<evidence type="ECO:0000313" key="5">
    <source>
        <dbReference type="Proteomes" id="UP001378242"/>
    </source>
</evidence>
<dbReference type="PANTHER" id="PTHR43584:SF8">
    <property type="entry name" value="N-ACETYLMURAMATE ALPHA-1-PHOSPHATE URIDYLYLTRANSFERASE"/>
    <property type="match status" value="1"/>
</dbReference>
<dbReference type="Gene3D" id="3.90.550.10">
    <property type="entry name" value="Spore Coat Polysaccharide Biosynthesis Protein SpsA, Chain A"/>
    <property type="match status" value="1"/>
</dbReference>
<dbReference type="Pfam" id="PF00483">
    <property type="entry name" value="NTP_transferase"/>
    <property type="match status" value="1"/>
</dbReference>
<gene>
    <name evidence="4" type="ORF">V6243_15625</name>
</gene>
<organism evidence="4 5">
    <name type="scientific">Cobetia marina</name>
    <name type="common">Deleya marina</name>
    <dbReference type="NCBI Taxonomy" id="28258"/>
    <lineage>
        <taxon>Bacteria</taxon>
        <taxon>Pseudomonadati</taxon>
        <taxon>Pseudomonadota</taxon>
        <taxon>Gammaproteobacteria</taxon>
        <taxon>Oceanospirillales</taxon>
        <taxon>Halomonadaceae</taxon>
        <taxon>Cobetia</taxon>
    </lineage>
</organism>
<evidence type="ECO:0000256" key="2">
    <source>
        <dbReference type="ARBA" id="ARBA00022695"/>
    </source>
</evidence>
<keyword evidence="2" id="KW-0548">Nucleotidyltransferase</keyword>
<proteinExistence type="predicted"/>
<keyword evidence="1" id="KW-0808">Transferase</keyword>
<dbReference type="PANTHER" id="PTHR43584">
    <property type="entry name" value="NUCLEOTIDYL TRANSFERASE"/>
    <property type="match status" value="1"/>
</dbReference>
<dbReference type="CDD" id="cd06422">
    <property type="entry name" value="NTP_transferase_like_1"/>
    <property type="match status" value="1"/>
</dbReference>
<evidence type="ECO:0000313" key="4">
    <source>
        <dbReference type="EMBL" id="MEL0618255.1"/>
    </source>
</evidence>
<evidence type="ECO:0000256" key="1">
    <source>
        <dbReference type="ARBA" id="ARBA00022679"/>
    </source>
</evidence>
<dbReference type="SUPFAM" id="SSF53448">
    <property type="entry name" value="Nucleotide-diphospho-sugar transferases"/>
    <property type="match status" value="1"/>
</dbReference>
<keyword evidence="5" id="KW-1185">Reference proteome</keyword>
<dbReference type="RefSeq" id="WP_341542793.1">
    <property type="nucleotide sequence ID" value="NZ_JBAKAP010000021.1"/>
</dbReference>
<dbReference type="InterPro" id="IPR050065">
    <property type="entry name" value="GlmU-like"/>
</dbReference>
<comment type="caution">
    <text evidence="4">The sequence shown here is derived from an EMBL/GenBank/DDBJ whole genome shotgun (WGS) entry which is preliminary data.</text>
</comment>
<sequence length="277" mass="30351">MRAMILAAGFGTRMRPLTDHTPKPLLNVAGRPLLEHHLLRLEAAGVDDIVINVGHLAQKILEHFAATRSPCGLLQARWQGRRRELTLTFSHETTPLETGGGIARALTLPGALTADDADETPFLLINGDVWCDVDLGALMAQALASQTQCLPPRPLAGLVLVDNPPHHPSGDFLLMQDGEVRDGPVNGTDERMDNADRLTFSGVSWLSPRLIRRALHETPALREGDGVFKLAPLLRDAMQRGEARGLHHRGEWIDVGTPERLDELDRLLSDRPAHPEA</sequence>
<name>A0ABU9GJF8_COBMA</name>
<dbReference type="EMBL" id="JBAKAP010000021">
    <property type="protein sequence ID" value="MEL0618255.1"/>
    <property type="molecule type" value="Genomic_DNA"/>
</dbReference>
<dbReference type="InterPro" id="IPR005835">
    <property type="entry name" value="NTP_transferase_dom"/>
</dbReference>
<evidence type="ECO:0000259" key="3">
    <source>
        <dbReference type="Pfam" id="PF00483"/>
    </source>
</evidence>
<accession>A0ABU9GJF8</accession>
<feature type="domain" description="Nucleotidyl transferase" evidence="3">
    <location>
        <begin position="3"/>
        <end position="147"/>
    </location>
</feature>
<protein>
    <submittedName>
        <fullName evidence="4">Nucleotidyltransferase family protein</fullName>
    </submittedName>
</protein>
<dbReference type="InterPro" id="IPR029044">
    <property type="entry name" value="Nucleotide-diphossugar_trans"/>
</dbReference>
<dbReference type="Proteomes" id="UP001378242">
    <property type="component" value="Unassembled WGS sequence"/>
</dbReference>
<reference evidence="4 5" key="1">
    <citation type="submission" date="2024-02" db="EMBL/GenBank/DDBJ databases">
        <title>Bacteria isolated from the canopy kelp, Nereocystis luetkeana.</title>
        <authorList>
            <person name="Pfister C.A."/>
            <person name="Younker I.T."/>
            <person name="Light S.H."/>
        </authorList>
    </citation>
    <scope>NUCLEOTIDE SEQUENCE [LARGE SCALE GENOMIC DNA]</scope>
    <source>
        <strain evidence="4 5">TI.5.07</strain>
    </source>
</reference>